<name>A0A9X3IQZ5_9GAMM</name>
<dbReference type="EMBL" id="JAPNOA010000018">
    <property type="protein sequence ID" value="MCY0964687.1"/>
    <property type="molecule type" value="Genomic_DNA"/>
</dbReference>
<proteinExistence type="predicted"/>
<comment type="caution">
    <text evidence="1">The sequence shown here is derived from an EMBL/GenBank/DDBJ whole genome shotgun (WGS) entry which is preliminary data.</text>
</comment>
<protein>
    <submittedName>
        <fullName evidence="1">Uncharacterized protein</fullName>
    </submittedName>
</protein>
<dbReference type="Proteomes" id="UP001150830">
    <property type="component" value="Unassembled WGS sequence"/>
</dbReference>
<gene>
    <name evidence="1" type="ORF">OUO13_05780</name>
</gene>
<sequence>MRTFNWVTGWLGTGPKAPPVLDDIILTERVWDPELEMDLLPVLDDVILMELVPDHADIPTVAAAVPEAPETPLAPEEPVTAENLELLEIVPVSELTNEQFYASGLFQADNHRQPDWPPFAAEDFD</sequence>
<keyword evidence="2" id="KW-1185">Reference proteome</keyword>
<dbReference type="RefSeq" id="WP_283172898.1">
    <property type="nucleotide sequence ID" value="NZ_JAPNOA010000018.1"/>
</dbReference>
<reference evidence="1" key="1">
    <citation type="submission" date="2022-11" db="EMBL/GenBank/DDBJ databases">
        <title>Parathalassolutuus dongxingensis gen. nov., sp. nov., a novel member of family Oceanospirillaceae isolated from a coastal shrimp pond in Guangxi, China.</title>
        <authorList>
            <person name="Chen H."/>
        </authorList>
    </citation>
    <scope>NUCLEOTIDE SEQUENCE</scope>
    <source>
        <strain evidence="1">G-43</strain>
    </source>
</reference>
<organism evidence="1 2">
    <name type="scientific">Parathalassolituus penaei</name>
    <dbReference type="NCBI Taxonomy" id="2997323"/>
    <lineage>
        <taxon>Bacteria</taxon>
        <taxon>Pseudomonadati</taxon>
        <taxon>Pseudomonadota</taxon>
        <taxon>Gammaproteobacteria</taxon>
        <taxon>Oceanospirillales</taxon>
        <taxon>Oceanospirillaceae</taxon>
        <taxon>Parathalassolituus</taxon>
    </lineage>
</organism>
<evidence type="ECO:0000313" key="1">
    <source>
        <dbReference type="EMBL" id="MCY0964687.1"/>
    </source>
</evidence>
<dbReference type="AlphaFoldDB" id="A0A9X3IQZ5"/>
<accession>A0A9X3IQZ5</accession>
<evidence type="ECO:0000313" key="2">
    <source>
        <dbReference type="Proteomes" id="UP001150830"/>
    </source>
</evidence>